<comment type="similarity">
    <text evidence="2 9">Belongs to the mitochondrial carrier (TC 2.A.29) family.</text>
</comment>
<dbReference type="GeneID" id="40331029"/>
<keyword evidence="3 9" id="KW-0813">Transport</keyword>
<dbReference type="GO" id="GO:0006862">
    <property type="term" value="P:nucleotide transport"/>
    <property type="evidence" value="ECO:0007669"/>
    <property type="project" value="InterPro"/>
</dbReference>
<evidence type="ECO:0000256" key="10">
    <source>
        <dbReference type="SAM" id="Phobius"/>
    </source>
</evidence>
<evidence type="ECO:0000256" key="6">
    <source>
        <dbReference type="ARBA" id="ARBA00022989"/>
    </source>
</evidence>
<dbReference type="PANTHER" id="PTHR45683">
    <property type="entry name" value="MITOCHONDRIAL NICOTINAMIDE ADENINE DINUCLEOTIDE TRANSPORTER 1-RELATED-RELATED"/>
    <property type="match status" value="1"/>
</dbReference>
<dbReference type="Gene3D" id="1.50.40.10">
    <property type="entry name" value="Mitochondrial carrier domain"/>
    <property type="match status" value="1"/>
</dbReference>
<evidence type="ECO:0000256" key="9">
    <source>
        <dbReference type="RuleBase" id="RU000488"/>
    </source>
</evidence>
<dbReference type="OMA" id="TTVWKHE"/>
<feature type="repeat" description="Solcar" evidence="8">
    <location>
        <begin position="127"/>
        <end position="214"/>
    </location>
</feature>
<dbReference type="OrthoDB" id="269120at2759"/>
<dbReference type="SUPFAM" id="SSF103506">
    <property type="entry name" value="Mitochondrial carrier"/>
    <property type="match status" value="1"/>
</dbReference>
<keyword evidence="5" id="KW-0677">Repeat</keyword>
<evidence type="ECO:0000256" key="7">
    <source>
        <dbReference type="ARBA" id="ARBA00023136"/>
    </source>
</evidence>
<dbReference type="RefSeq" id="XP_029236253.1">
    <property type="nucleotide sequence ID" value="XM_029383906.1"/>
</dbReference>
<proteinExistence type="inferred from homology"/>
<sequence length="342" mass="38083">MAAKLQTHEQGTGATCTPLLTPVGPWVHGVAGILGGSISMALFYPLDFLRTRRHLYKGGGKFPLRSARQIIREEGLRGIYSGLTVSMFSYSVAWGLYLLTFRTAQQKLFCFEDKTRSTTDNTRSGSSSALRDFLSACVASVITGFVITPMNLLKTRRQLYEMESYDKPRGVFSGIRSIIKKEGYSSLIRAVGPQILLTGSTTIQVSLYEGMKRGVFLDETHPLFMEVVVASALSKATASAICNPLEVVRTRLQDVRHRSVKGYNSMWGAFCTIWRTEGFCGLYRGLPVNICRVIPTTVMTVVVYEEILLALSSSVHWKIMFLLNETVFDSDLGDWIDISPRE</sequence>
<evidence type="ECO:0000313" key="11">
    <source>
        <dbReference type="EMBL" id="RNF01299.1"/>
    </source>
</evidence>
<feature type="transmembrane region" description="Helical" evidence="10">
    <location>
        <begin position="78"/>
        <end position="99"/>
    </location>
</feature>
<dbReference type="PROSITE" id="PS50920">
    <property type="entry name" value="SOLCAR"/>
    <property type="match status" value="3"/>
</dbReference>
<evidence type="ECO:0000256" key="3">
    <source>
        <dbReference type="ARBA" id="ARBA00022448"/>
    </source>
</evidence>
<keyword evidence="6 10" id="KW-1133">Transmembrane helix</keyword>
<dbReference type="InterPro" id="IPR023395">
    <property type="entry name" value="MCP_dom_sf"/>
</dbReference>
<dbReference type="GO" id="GO:0016020">
    <property type="term" value="C:membrane"/>
    <property type="evidence" value="ECO:0007669"/>
    <property type="project" value="UniProtKB-SubCell"/>
</dbReference>
<dbReference type="GO" id="GO:0055085">
    <property type="term" value="P:transmembrane transport"/>
    <property type="evidence" value="ECO:0007669"/>
    <property type="project" value="InterPro"/>
</dbReference>
<dbReference type="VEuPathDB" id="TriTrypDB:TRSC58_00597"/>
<protein>
    <submittedName>
        <fullName evidence="11">Mitochondrial carrier protein</fullName>
    </submittedName>
</protein>
<gene>
    <name evidence="11" type="ORF">TraAM80_07096</name>
</gene>
<evidence type="ECO:0000256" key="8">
    <source>
        <dbReference type="PROSITE-ProRule" id="PRU00282"/>
    </source>
</evidence>
<dbReference type="InterPro" id="IPR018108">
    <property type="entry name" value="MCP_transmembrane"/>
</dbReference>
<dbReference type="InterPro" id="IPR044712">
    <property type="entry name" value="SLC25A32-like"/>
</dbReference>
<evidence type="ECO:0000256" key="1">
    <source>
        <dbReference type="ARBA" id="ARBA00004141"/>
    </source>
</evidence>
<dbReference type="AlphaFoldDB" id="A0A422N763"/>
<accession>A0A422N763</accession>
<dbReference type="Proteomes" id="UP000283634">
    <property type="component" value="Unassembled WGS sequence"/>
</dbReference>
<organism evidence="11 12">
    <name type="scientific">Trypanosoma rangeli</name>
    <dbReference type="NCBI Taxonomy" id="5698"/>
    <lineage>
        <taxon>Eukaryota</taxon>
        <taxon>Discoba</taxon>
        <taxon>Euglenozoa</taxon>
        <taxon>Kinetoplastea</taxon>
        <taxon>Metakinetoplastina</taxon>
        <taxon>Trypanosomatida</taxon>
        <taxon>Trypanosomatidae</taxon>
        <taxon>Trypanosoma</taxon>
        <taxon>Herpetosoma</taxon>
    </lineage>
</organism>
<evidence type="ECO:0000256" key="4">
    <source>
        <dbReference type="ARBA" id="ARBA00022692"/>
    </source>
</evidence>
<dbReference type="Pfam" id="PF00153">
    <property type="entry name" value="Mito_carr"/>
    <property type="match status" value="3"/>
</dbReference>
<evidence type="ECO:0000313" key="12">
    <source>
        <dbReference type="Proteomes" id="UP000283634"/>
    </source>
</evidence>
<feature type="repeat" description="Solcar" evidence="8">
    <location>
        <begin position="222"/>
        <end position="310"/>
    </location>
</feature>
<feature type="transmembrane region" description="Helical" evidence="10">
    <location>
        <begin position="26"/>
        <end position="46"/>
    </location>
</feature>
<name>A0A422N763_TRYRA</name>
<keyword evidence="7 8" id="KW-0472">Membrane</keyword>
<reference evidence="11 12" key="1">
    <citation type="journal article" date="2018" name="BMC Genomics">
        <title>Genomic comparison of Trypanosoma conorhini and Trypanosoma rangeli to Trypanosoma cruzi strains of high and low virulence.</title>
        <authorList>
            <person name="Bradwell K.R."/>
            <person name="Koparde V.N."/>
            <person name="Matveyev A.V."/>
            <person name="Serrano M.G."/>
            <person name="Alves J.M."/>
            <person name="Parikh H."/>
            <person name="Huang B."/>
            <person name="Lee V."/>
            <person name="Espinosa-Alvarez O."/>
            <person name="Ortiz P.A."/>
            <person name="Costa-Martins A.G."/>
            <person name="Teixeira M.M."/>
            <person name="Buck G.A."/>
        </authorList>
    </citation>
    <scope>NUCLEOTIDE SEQUENCE [LARGE SCALE GENOMIC DNA]</scope>
    <source>
        <strain evidence="11 12">AM80</strain>
    </source>
</reference>
<keyword evidence="12" id="KW-1185">Reference proteome</keyword>
<feature type="repeat" description="Solcar" evidence="8">
    <location>
        <begin position="23"/>
        <end position="107"/>
    </location>
</feature>
<comment type="subcellular location">
    <subcellularLocation>
        <location evidence="1">Membrane</location>
        <topology evidence="1">Multi-pass membrane protein</topology>
    </subcellularLocation>
</comment>
<comment type="caution">
    <text evidence="11">The sequence shown here is derived from an EMBL/GenBank/DDBJ whole genome shotgun (WGS) entry which is preliminary data.</text>
</comment>
<dbReference type="EMBL" id="MKGL01000281">
    <property type="protein sequence ID" value="RNF01299.1"/>
    <property type="molecule type" value="Genomic_DNA"/>
</dbReference>
<evidence type="ECO:0000256" key="5">
    <source>
        <dbReference type="ARBA" id="ARBA00022737"/>
    </source>
</evidence>
<keyword evidence="4 8" id="KW-0812">Transmembrane</keyword>
<evidence type="ECO:0000256" key="2">
    <source>
        <dbReference type="ARBA" id="ARBA00006375"/>
    </source>
</evidence>